<evidence type="ECO:0000256" key="3">
    <source>
        <dbReference type="ARBA" id="ARBA00022643"/>
    </source>
</evidence>
<dbReference type="Pfam" id="PF03060">
    <property type="entry name" value="NMO"/>
    <property type="match status" value="1"/>
</dbReference>
<name>A0A0K8P7G0_PISS1</name>
<comment type="similarity">
    <text evidence="1">Belongs to the nitronate monooxygenase family. NMO class I subfamily.</text>
</comment>
<dbReference type="PANTHER" id="PTHR42747:SF4">
    <property type="entry name" value="BLR1330 PROTEIN"/>
    <property type="match status" value="1"/>
</dbReference>
<keyword evidence="4" id="KW-0560">Oxidoreductase</keyword>
<dbReference type="EMBL" id="BBYR01000066">
    <property type="protein sequence ID" value="GAP38130.1"/>
    <property type="molecule type" value="Genomic_DNA"/>
</dbReference>
<dbReference type="PANTHER" id="PTHR42747">
    <property type="entry name" value="NITRONATE MONOOXYGENASE-RELATED"/>
    <property type="match status" value="1"/>
</dbReference>
<reference evidence="7" key="1">
    <citation type="submission" date="2015-07" db="EMBL/GenBank/DDBJ databases">
        <title>Discovery of a poly(ethylene terephthalate assimilation.</title>
        <authorList>
            <person name="Yoshida S."/>
            <person name="Hiraga K."/>
            <person name="Takehana T."/>
            <person name="Taniguchi I."/>
            <person name="Yamaji H."/>
            <person name="Maeda Y."/>
            <person name="Toyohara K."/>
            <person name="Miyamoto K."/>
            <person name="Kimura Y."/>
            <person name="Oda K."/>
        </authorList>
    </citation>
    <scope>NUCLEOTIDE SEQUENCE [LARGE SCALE GENOMIC DNA]</scope>
    <source>
        <strain evidence="7">NBRC 110686 / TISTR 2288 / 201-F6</strain>
    </source>
</reference>
<reference evidence="6 7" key="2">
    <citation type="journal article" date="2016" name="Science">
        <title>A bacterium that degrades and assimilates poly(ethylene terephthalate).</title>
        <authorList>
            <person name="Yoshida S."/>
            <person name="Hiraga K."/>
            <person name="Takehana T."/>
            <person name="Taniguchi I."/>
            <person name="Yamaji H."/>
            <person name="Maeda Y."/>
            <person name="Toyohara K."/>
            <person name="Miyamoto K."/>
            <person name="Kimura Y."/>
            <person name="Oda K."/>
        </authorList>
    </citation>
    <scope>NUCLEOTIDE SEQUENCE [LARGE SCALE GENOMIC DNA]</scope>
    <source>
        <strain evidence="7">NBRC 110686 / TISTR 2288 / 201-F6</strain>
    </source>
</reference>
<proteinExistence type="inferred from homology"/>
<evidence type="ECO:0000256" key="5">
    <source>
        <dbReference type="ARBA" id="ARBA00023033"/>
    </source>
</evidence>
<protein>
    <submittedName>
        <fullName evidence="6">Uncharacterized protein</fullName>
    </submittedName>
</protein>
<dbReference type="RefSeq" id="WP_054022021.1">
    <property type="nucleotide sequence ID" value="NZ_BBYR01000066.1"/>
</dbReference>
<dbReference type="CDD" id="cd04730">
    <property type="entry name" value="NPD_like"/>
    <property type="match status" value="1"/>
</dbReference>
<accession>A0A0K8P7G0</accession>
<dbReference type="STRING" id="1547922.ISF6_4324"/>
<evidence type="ECO:0000313" key="7">
    <source>
        <dbReference type="Proteomes" id="UP000037660"/>
    </source>
</evidence>
<dbReference type="SUPFAM" id="SSF51412">
    <property type="entry name" value="Inosine monophosphate dehydrogenase (IMPDH)"/>
    <property type="match status" value="1"/>
</dbReference>
<keyword evidence="3" id="KW-0288">FMN</keyword>
<evidence type="ECO:0000256" key="1">
    <source>
        <dbReference type="ARBA" id="ARBA00009881"/>
    </source>
</evidence>
<dbReference type="Proteomes" id="UP000037660">
    <property type="component" value="Unassembled WGS sequence"/>
</dbReference>
<keyword evidence="7" id="KW-1185">Reference proteome</keyword>
<dbReference type="Gene3D" id="3.20.20.70">
    <property type="entry name" value="Aldolase class I"/>
    <property type="match status" value="1"/>
</dbReference>
<keyword evidence="5" id="KW-0503">Monooxygenase</keyword>
<dbReference type="GO" id="GO:0018580">
    <property type="term" value="F:nitronate monooxygenase activity"/>
    <property type="evidence" value="ECO:0007669"/>
    <property type="project" value="InterPro"/>
</dbReference>
<evidence type="ECO:0000313" key="6">
    <source>
        <dbReference type="EMBL" id="GAP38130.1"/>
    </source>
</evidence>
<keyword evidence="2" id="KW-0285">Flavoprotein</keyword>
<dbReference type="InterPro" id="IPR004136">
    <property type="entry name" value="NMO"/>
</dbReference>
<dbReference type="InterPro" id="IPR013785">
    <property type="entry name" value="Aldolase_TIM"/>
</dbReference>
<comment type="caution">
    <text evidence="6">The sequence shown here is derived from an EMBL/GenBank/DDBJ whole genome shotgun (WGS) entry which is preliminary data.</text>
</comment>
<evidence type="ECO:0000256" key="2">
    <source>
        <dbReference type="ARBA" id="ARBA00022630"/>
    </source>
</evidence>
<dbReference type="OrthoDB" id="9778912at2"/>
<gene>
    <name evidence="6" type="ORF">ISF6_4324</name>
</gene>
<evidence type="ECO:0000256" key="4">
    <source>
        <dbReference type="ARBA" id="ARBA00023002"/>
    </source>
</evidence>
<organism evidence="6 7">
    <name type="scientific">Piscinibacter sakaiensis</name>
    <name type="common">Ideonella sakaiensis</name>
    <dbReference type="NCBI Taxonomy" id="1547922"/>
    <lineage>
        <taxon>Bacteria</taxon>
        <taxon>Pseudomonadati</taxon>
        <taxon>Pseudomonadota</taxon>
        <taxon>Betaproteobacteria</taxon>
        <taxon>Burkholderiales</taxon>
        <taxon>Sphaerotilaceae</taxon>
        <taxon>Piscinibacter</taxon>
    </lineage>
</organism>
<sequence>MSLPPDLARRLALPLIAAPMLKVSGPELVIAACREGVVGAFPTANAGGLAGLDAWLGTIGAAVDDTHAPCCPNLIIHRPPQVLAEEIALLRRHRIELVITSVGSPAAVVGPLHDAGCRVFADVGTVAHARKAVAAGVDGLVLLSAGAGGQTGWLNGLAFVRAVRGFHDGPLVLAGGISDGAALWAAQAAGADLAYMGTRFIATEESLAPPAYRQLLVDCSMDDVQLTRAFTGLPTNMLRPTIAAAGLDPDALDEAVTPARARELFGAAQATFESGGTVASGPKRWSDIRSAGHSVSGVEAVLPVARLVEATRREYREAMRRSLAQIEAAR</sequence>
<dbReference type="AlphaFoldDB" id="A0A0K8P7G0"/>